<accession>A0A182XMK1</accession>
<evidence type="ECO:0000256" key="2">
    <source>
        <dbReference type="SAM" id="SignalP"/>
    </source>
</evidence>
<dbReference type="EnsemblMetazoa" id="AQUA011097-RA">
    <property type="protein sequence ID" value="AQUA011097-PA"/>
    <property type="gene ID" value="AQUA011097"/>
</dbReference>
<keyword evidence="2" id="KW-0732">Signal</keyword>
<feature type="signal peptide" evidence="2">
    <location>
        <begin position="1"/>
        <end position="24"/>
    </location>
</feature>
<dbReference type="VEuPathDB" id="VectorBase:AQUA011097"/>
<keyword evidence="4" id="KW-1185">Reference proteome</keyword>
<sequence length="349" mass="34284">MAVIRSLSVVLLLLAAMLCSSTEAGHAASYLAAPVAAPLAYSLAAPIVPAQGVLRTAYSQVVGRSYAPSFVPVSTSLAYAAAPVAAPVVKAVPTVYAAAPVAAPVVKAVPTVYASAPVAAPIVKAAVPTAYAAAPVAAPIVKAAVPTVYAAAPQLVAGPVLKTVRPYAVETPVAYAAPAFAAPAVRAAVPAPVFAPSVLSTRLAPAVPAVAPELAPAVGAPAPANSLPGVFDARAAAPASRAAADNFQRAFVTAFGSTEGIRLLGVGVGGQAFEGAPTNVEIARAAPGGQEGGAQQGRSSSPGTVPTGRAASPNGPENFGVQQPQQQQQQPTPFNEYGLPVAAGAPINP</sequence>
<proteinExistence type="predicted"/>
<reference evidence="3" key="1">
    <citation type="submission" date="2020-05" db="UniProtKB">
        <authorList>
            <consortium name="EnsemblMetazoa"/>
        </authorList>
    </citation>
    <scope>IDENTIFICATION</scope>
    <source>
        <strain evidence="3">SANGQUA</strain>
    </source>
</reference>
<feature type="chain" id="PRO_5008143224" description="Calphotin-like" evidence="2">
    <location>
        <begin position="25"/>
        <end position="349"/>
    </location>
</feature>
<protein>
    <recommendedName>
        <fullName evidence="5">Calphotin-like</fullName>
    </recommendedName>
</protein>
<evidence type="ECO:0000256" key="1">
    <source>
        <dbReference type="SAM" id="MobiDB-lite"/>
    </source>
</evidence>
<evidence type="ECO:0000313" key="4">
    <source>
        <dbReference type="Proteomes" id="UP000076407"/>
    </source>
</evidence>
<feature type="region of interest" description="Disordered" evidence="1">
    <location>
        <begin position="287"/>
        <end position="349"/>
    </location>
</feature>
<name>A0A182XMK1_ANOQN</name>
<evidence type="ECO:0008006" key="5">
    <source>
        <dbReference type="Google" id="ProtNLM"/>
    </source>
</evidence>
<dbReference type="AlphaFoldDB" id="A0A182XMK1"/>
<dbReference type="Proteomes" id="UP000076407">
    <property type="component" value="Unassembled WGS sequence"/>
</dbReference>
<evidence type="ECO:0000313" key="3">
    <source>
        <dbReference type="EnsemblMetazoa" id="AQUA011097-PA"/>
    </source>
</evidence>
<feature type="compositionally biased region" description="Low complexity" evidence="1">
    <location>
        <begin position="322"/>
        <end position="331"/>
    </location>
</feature>
<organism evidence="3 4">
    <name type="scientific">Anopheles quadriannulatus</name>
    <name type="common">Mosquito</name>
    <dbReference type="NCBI Taxonomy" id="34691"/>
    <lineage>
        <taxon>Eukaryota</taxon>
        <taxon>Metazoa</taxon>
        <taxon>Ecdysozoa</taxon>
        <taxon>Arthropoda</taxon>
        <taxon>Hexapoda</taxon>
        <taxon>Insecta</taxon>
        <taxon>Pterygota</taxon>
        <taxon>Neoptera</taxon>
        <taxon>Endopterygota</taxon>
        <taxon>Diptera</taxon>
        <taxon>Nematocera</taxon>
        <taxon>Culicoidea</taxon>
        <taxon>Culicidae</taxon>
        <taxon>Anophelinae</taxon>
        <taxon>Anopheles</taxon>
    </lineage>
</organism>